<dbReference type="PANTHER" id="PTHR46246:SF1">
    <property type="entry name" value="GUANOSINE-3',5'-BIS(DIPHOSPHATE) 3'-PYROPHOSPHOHYDROLASE MESH1"/>
    <property type="match status" value="1"/>
</dbReference>
<dbReference type="PANTHER" id="PTHR46246">
    <property type="entry name" value="GUANOSINE-3',5'-BIS(DIPHOSPHATE) 3'-PYROPHOSPHOHYDROLASE MESH1"/>
    <property type="match status" value="1"/>
</dbReference>
<dbReference type="Proteomes" id="UP001500253">
    <property type="component" value="Unassembled WGS sequence"/>
</dbReference>
<accession>A0ABP5U8F5</accession>
<dbReference type="RefSeq" id="WP_346179041.1">
    <property type="nucleotide sequence ID" value="NZ_BAAASD010000060.1"/>
</dbReference>
<organism evidence="1 2">
    <name type="scientific">Streptomyces cuspidosporus</name>
    <dbReference type="NCBI Taxonomy" id="66882"/>
    <lineage>
        <taxon>Bacteria</taxon>
        <taxon>Bacillati</taxon>
        <taxon>Actinomycetota</taxon>
        <taxon>Actinomycetes</taxon>
        <taxon>Kitasatosporales</taxon>
        <taxon>Streptomycetaceae</taxon>
        <taxon>Streptomyces</taxon>
    </lineage>
</organism>
<dbReference type="Gene3D" id="1.10.3210.10">
    <property type="entry name" value="Hypothetical protein af1432"/>
    <property type="match status" value="1"/>
</dbReference>
<reference evidence="2" key="1">
    <citation type="journal article" date="2019" name="Int. J. Syst. Evol. Microbiol.">
        <title>The Global Catalogue of Microorganisms (GCM) 10K type strain sequencing project: providing services to taxonomists for standard genome sequencing and annotation.</title>
        <authorList>
            <consortium name="The Broad Institute Genomics Platform"/>
            <consortium name="The Broad Institute Genome Sequencing Center for Infectious Disease"/>
            <person name="Wu L."/>
            <person name="Ma J."/>
        </authorList>
    </citation>
    <scope>NUCLEOTIDE SEQUENCE [LARGE SCALE GENOMIC DNA]</scope>
    <source>
        <strain evidence="2">JCM 4316</strain>
    </source>
</reference>
<dbReference type="SUPFAM" id="SSF109604">
    <property type="entry name" value="HD-domain/PDEase-like"/>
    <property type="match status" value="1"/>
</dbReference>
<evidence type="ECO:0000313" key="2">
    <source>
        <dbReference type="Proteomes" id="UP001500253"/>
    </source>
</evidence>
<comment type="caution">
    <text evidence="1">The sequence shown here is derived from an EMBL/GenBank/DDBJ whole genome shotgun (WGS) entry which is preliminary data.</text>
</comment>
<protein>
    <recommendedName>
        <fullName evidence="3">GTP pyrophosphokinase</fullName>
    </recommendedName>
</protein>
<keyword evidence="2" id="KW-1185">Reference proteome</keyword>
<dbReference type="EMBL" id="BAAASD010000060">
    <property type="protein sequence ID" value="GAA2372345.1"/>
    <property type="molecule type" value="Genomic_DNA"/>
</dbReference>
<name>A0ABP5U8F5_9ACTN</name>
<gene>
    <name evidence="1" type="ORF">GCM10010246_78570</name>
</gene>
<sequence>MTPETTAILNALGASTWPEADRVRAEKAAALAITAYADYTRDQGTPYVDHPLAVVAVLRAELKVTAPSTLLLGLLHDALEVSPSVAPLLTTCLGEDFVSVLQAMTPDHRLQQRNKQLGDETAWRAKTSRLGPEPLLIRLADRIHNLRDLRNSPDSGRRERFITALIEFYLPLAKSARLASTQLNAACSLLQAEFEHYEHRVPEAGP</sequence>
<proteinExistence type="predicted"/>
<evidence type="ECO:0008006" key="3">
    <source>
        <dbReference type="Google" id="ProtNLM"/>
    </source>
</evidence>
<evidence type="ECO:0000313" key="1">
    <source>
        <dbReference type="EMBL" id="GAA2372345.1"/>
    </source>
</evidence>
<dbReference type="Pfam" id="PF13328">
    <property type="entry name" value="HD_4"/>
    <property type="match status" value="1"/>
</dbReference>
<dbReference type="InterPro" id="IPR052194">
    <property type="entry name" value="MESH1"/>
</dbReference>